<dbReference type="Proteomes" id="UP000028931">
    <property type="component" value="Chromosome"/>
</dbReference>
<feature type="signal peptide" evidence="4">
    <location>
        <begin position="1"/>
        <end position="27"/>
    </location>
</feature>
<sequence>MNGGLAMKASLRRVASLLILLPALAQATTLEQVRASNTLTLGYLPDFAPFSVQDGDQASGYAIDLCRKVADQVKTDLALPDLQVRFQPVALADEIAAVSSGRVNLLCTPTVASLARRKQVSFSVPVYTAGVTAVVRRDAPGALLNVLNGKQAHSGPTWRATVNRGLANQTFAVVAGGVTEQWVRRQLQMLGVIATVVAVENNDAGFAAVVHGQADAFFSERMLLKNLLARHAEAGALMLVERIYEYAPVSMVLPRGDEDFRLLVDSVISGMYRSGEIEQAYGVYLGGASEGARRLFKLYAVPL</sequence>
<dbReference type="KEGG" id="palk:PSAKL28_24220"/>
<protein>
    <submittedName>
        <fullName evidence="6">Amino acid ABC transporter substrate-binding protein, PAAT family</fullName>
    </submittedName>
</protein>
<dbReference type="InterPro" id="IPR001638">
    <property type="entry name" value="Solute-binding_3/MltF_N"/>
</dbReference>
<dbReference type="HOGENOM" id="CLU_019602_0_0_6"/>
<keyword evidence="2" id="KW-0813">Transport</keyword>
<evidence type="ECO:0000256" key="1">
    <source>
        <dbReference type="ARBA" id="ARBA00010333"/>
    </source>
</evidence>
<reference evidence="6 7" key="1">
    <citation type="submission" date="2014-07" db="EMBL/GenBank/DDBJ databases">
        <authorList>
            <person name="Lee K."/>
            <person name="Lim J.Y."/>
            <person name="Hwang I."/>
        </authorList>
    </citation>
    <scope>NUCLEOTIDE SEQUENCE [LARGE SCALE GENOMIC DNA]</scope>
    <source>
        <strain evidence="6 7">KL28</strain>
    </source>
</reference>
<name>A0A077F888_9PSED</name>
<accession>A0A077F888</accession>
<evidence type="ECO:0000313" key="7">
    <source>
        <dbReference type="Proteomes" id="UP000028931"/>
    </source>
</evidence>
<proteinExistence type="inferred from homology"/>
<dbReference type="EMBL" id="CP009048">
    <property type="protein sequence ID" value="AIL61633.1"/>
    <property type="molecule type" value="Genomic_DNA"/>
</dbReference>
<dbReference type="SUPFAM" id="SSF53850">
    <property type="entry name" value="Periplasmic binding protein-like II"/>
    <property type="match status" value="1"/>
</dbReference>
<dbReference type="InterPro" id="IPR051455">
    <property type="entry name" value="Bact_solute-bind_prot3"/>
</dbReference>
<dbReference type="Gene3D" id="3.40.190.10">
    <property type="entry name" value="Periplasmic binding protein-like II"/>
    <property type="match status" value="2"/>
</dbReference>
<evidence type="ECO:0000256" key="3">
    <source>
        <dbReference type="ARBA" id="ARBA00022729"/>
    </source>
</evidence>
<keyword evidence="3 4" id="KW-0732">Signal</keyword>
<gene>
    <name evidence="6" type="ORF">PSAKL28_24220</name>
</gene>
<dbReference type="Pfam" id="PF00497">
    <property type="entry name" value="SBP_bac_3"/>
    <property type="match status" value="1"/>
</dbReference>
<dbReference type="CDD" id="cd13688">
    <property type="entry name" value="PBP2_GltI_DEBP"/>
    <property type="match status" value="1"/>
</dbReference>
<evidence type="ECO:0000256" key="2">
    <source>
        <dbReference type="ARBA" id="ARBA00022448"/>
    </source>
</evidence>
<dbReference type="eggNOG" id="COG0834">
    <property type="taxonomic scope" value="Bacteria"/>
</dbReference>
<evidence type="ECO:0000256" key="4">
    <source>
        <dbReference type="SAM" id="SignalP"/>
    </source>
</evidence>
<feature type="chain" id="PRO_5001718122" evidence="4">
    <location>
        <begin position="28"/>
        <end position="303"/>
    </location>
</feature>
<dbReference type="AlphaFoldDB" id="A0A077F888"/>
<dbReference type="GO" id="GO:0030288">
    <property type="term" value="C:outer membrane-bounded periplasmic space"/>
    <property type="evidence" value="ECO:0007669"/>
    <property type="project" value="TreeGrafter"/>
</dbReference>
<dbReference type="PANTHER" id="PTHR30085">
    <property type="entry name" value="AMINO ACID ABC TRANSPORTER PERMEASE"/>
    <property type="match status" value="1"/>
</dbReference>
<dbReference type="SMART" id="SM00062">
    <property type="entry name" value="PBPb"/>
    <property type="match status" value="1"/>
</dbReference>
<dbReference type="GO" id="GO:0006865">
    <property type="term" value="P:amino acid transport"/>
    <property type="evidence" value="ECO:0007669"/>
    <property type="project" value="TreeGrafter"/>
</dbReference>
<comment type="similarity">
    <text evidence="1">Belongs to the bacterial solute-binding protein 3 family.</text>
</comment>
<evidence type="ECO:0000313" key="6">
    <source>
        <dbReference type="EMBL" id="AIL61633.1"/>
    </source>
</evidence>
<evidence type="ECO:0000259" key="5">
    <source>
        <dbReference type="SMART" id="SM00062"/>
    </source>
</evidence>
<dbReference type="PANTHER" id="PTHR30085:SF6">
    <property type="entry name" value="ABC TRANSPORTER GLUTAMINE-BINDING PROTEIN GLNH"/>
    <property type="match status" value="1"/>
</dbReference>
<organism evidence="6 7">
    <name type="scientific">Pseudomonas alkylphenolica</name>
    <dbReference type="NCBI Taxonomy" id="237609"/>
    <lineage>
        <taxon>Bacteria</taxon>
        <taxon>Pseudomonadati</taxon>
        <taxon>Pseudomonadota</taxon>
        <taxon>Gammaproteobacteria</taxon>
        <taxon>Pseudomonadales</taxon>
        <taxon>Pseudomonadaceae</taxon>
        <taxon>Pseudomonas</taxon>
    </lineage>
</organism>
<feature type="domain" description="Solute-binding protein family 3/N-terminal" evidence="5">
    <location>
        <begin position="38"/>
        <end position="288"/>
    </location>
</feature>
<dbReference type="GO" id="GO:0005576">
    <property type="term" value="C:extracellular region"/>
    <property type="evidence" value="ECO:0007669"/>
    <property type="project" value="TreeGrafter"/>
</dbReference>